<sequence>MPNQQPSIDFLIQLSKEAGKILKEGFGKEHQVSYKGPIDIVTEIDRKSEDMLVGRIREAFPEHSIVAEESGFLDGQNDHRWFIDPVDGTSNYAKALPIFCVSIGYAYQGKMRLAAVYDPMRDESFYAERGQGAWLNGERMHVTVTDKLIDSMLVTGFPYDIKRKENNLNLFARLSFQVQTIRRLGSAVLDQAYVAAGRLDGYWELGVSPWDIAAGTLLVEEAGGIVTTIKGDPDYFKPPFDVIAANPRLHPKLMDALNQDN</sequence>
<dbReference type="FunFam" id="3.40.190.80:FF:000020">
    <property type="entry name" value="Fructose-1,6-bisphosphatase/inositol-1-monophosphatase"/>
    <property type="match status" value="1"/>
</dbReference>
<dbReference type="Pfam" id="PF00459">
    <property type="entry name" value="Inositol_P"/>
    <property type="match status" value="1"/>
</dbReference>
<evidence type="ECO:0000313" key="10">
    <source>
        <dbReference type="Proteomes" id="UP000256388"/>
    </source>
</evidence>
<dbReference type="RefSeq" id="WP_116225317.1">
    <property type="nucleotide sequence ID" value="NZ_AP018437.1"/>
</dbReference>
<keyword evidence="10" id="KW-1185">Reference proteome</keyword>
<dbReference type="EMBL" id="QUMS01000002">
    <property type="protein sequence ID" value="REG08671.1"/>
    <property type="molecule type" value="Genomic_DNA"/>
</dbReference>
<comment type="catalytic activity">
    <reaction evidence="1 8">
        <text>a myo-inositol phosphate + H2O = myo-inositol + phosphate</text>
        <dbReference type="Rhea" id="RHEA:24056"/>
        <dbReference type="ChEBI" id="CHEBI:15377"/>
        <dbReference type="ChEBI" id="CHEBI:17268"/>
        <dbReference type="ChEBI" id="CHEBI:43474"/>
        <dbReference type="ChEBI" id="CHEBI:84139"/>
        <dbReference type="EC" id="3.1.3.25"/>
    </reaction>
</comment>
<dbReference type="InterPro" id="IPR020550">
    <property type="entry name" value="Inositol_monophosphatase_CS"/>
</dbReference>
<dbReference type="OrthoDB" id="9772456at2"/>
<dbReference type="Gene3D" id="3.40.190.80">
    <property type="match status" value="1"/>
</dbReference>
<evidence type="ECO:0000256" key="1">
    <source>
        <dbReference type="ARBA" id="ARBA00001033"/>
    </source>
</evidence>
<accession>A0A347ZP38</accession>
<evidence type="ECO:0000256" key="3">
    <source>
        <dbReference type="ARBA" id="ARBA00009759"/>
    </source>
</evidence>
<dbReference type="GO" id="GO:0008934">
    <property type="term" value="F:inositol monophosphate 1-phosphatase activity"/>
    <property type="evidence" value="ECO:0007669"/>
    <property type="project" value="InterPro"/>
</dbReference>
<proteinExistence type="inferred from homology"/>
<keyword evidence="4 7" id="KW-0479">Metal-binding</keyword>
<dbReference type="SUPFAM" id="SSF56655">
    <property type="entry name" value="Carbohydrate phosphatase"/>
    <property type="match status" value="1"/>
</dbReference>
<dbReference type="FunFam" id="3.30.540.10:FF:000003">
    <property type="entry name" value="Inositol-1-monophosphatase"/>
    <property type="match status" value="1"/>
</dbReference>
<evidence type="ECO:0000256" key="2">
    <source>
        <dbReference type="ARBA" id="ARBA00001946"/>
    </source>
</evidence>
<dbReference type="PROSITE" id="PS00630">
    <property type="entry name" value="IMP_2"/>
    <property type="match status" value="1"/>
</dbReference>
<dbReference type="InterPro" id="IPR033942">
    <property type="entry name" value="IMPase"/>
</dbReference>
<evidence type="ECO:0000256" key="8">
    <source>
        <dbReference type="RuleBase" id="RU364068"/>
    </source>
</evidence>
<evidence type="ECO:0000256" key="4">
    <source>
        <dbReference type="ARBA" id="ARBA00022723"/>
    </source>
</evidence>
<dbReference type="PRINTS" id="PR00377">
    <property type="entry name" value="IMPHPHTASES"/>
</dbReference>
<dbReference type="CDD" id="cd01639">
    <property type="entry name" value="IMPase"/>
    <property type="match status" value="1"/>
</dbReference>
<evidence type="ECO:0000256" key="7">
    <source>
        <dbReference type="PIRSR" id="PIRSR600760-2"/>
    </source>
</evidence>
<dbReference type="Proteomes" id="UP000256388">
    <property type="component" value="Unassembled WGS sequence"/>
</dbReference>
<comment type="caution">
    <text evidence="9">The sequence shown here is derived from an EMBL/GenBank/DDBJ whole genome shotgun (WGS) entry which is preliminary data.</text>
</comment>
<feature type="binding site" evidence="7">
    <location>
        <position position="87"/>
    </location>
    <ligand>
        <name>Mg(2+)</name>
        <dbReference type="ChEBI" id="CHEBI:18420"/>
        <label>1</label>
        <note>catalytic</note>
    </ligand>
</feature>
<dbReference type="PANTHER" id="PTHR20854:SF4">
    <property type="entry name" value="INOSITOL-1-MONOPHOSPHATASE-RELATED"/>
    <property type="match status" value="1"/>
</dbReference>
<organism evidence="9 10">
    <name type="scientific">Pelolinea submarina</name>
    <dbReference type="NCBI Taxonomy" id="913107"/>
    <lineage>
        <taxon>Bacteria</taxon>
        <taxon>Bacillati</taxon>
        <taxon>Chloroflexota</taxon>
        <taxon>Anaerolineae</taxon>
        <taxon>Anaerolineales</taxon>
        <taxon>Anaerolineaceae</taxon>
        <taxon>Pelolinea</taxon>
    </lineage>
</organism>
<gene>
    <name evidence="9" type="ORF">DFR64_2043</name>
</gene>
<feature type="binding site" evidence="7">
    <location>
        <position position="211"/>
    </location>
    <ligand>
        <name>Mg(2+)</name>
        <dbReference type="ChEBI" id="CHEBI:18420"/>
        <label>1</label>
        <note>catalytic</note>
    </ligand>
</feature>
<dbReference type="PROSITE" id="PS00629">
    <property type="entry name" value="IMP_1"/>
    <property type="match status" value="1"/>
</dbReference>
<protein>
    <recommendedName>
        <fullName evidence="8">Inositol-1-monophosphatase</fullName>
        <ecNumber evidence="8">3.1.3.25</ecNumber>
    </recommendedName>
</protein>
<keyword evidence="5 8" id="KW-0378">Hydrolase</keyword>
<dbReference type="InterPro" id="IPR000760">
    <property type="entry name" value="Inositol_monophosphatase-like"/>
</dbReference>
<dbReference type="GO" id="GO:0046872">
    <property type="term" value="F:metal ion binding"/>
    <property type="evidence" value="ECO:0007669"/>
    <property type="project" value="UniProtKB-KW"/>
</dbReference>
<dbReference type="Gene3D" id="3.30.540.10">
    <property type="entry name" value="Fructose-1,6-Bisphosphatase, subunit A, domain 1"/>
    <property type="match status" value="1"/>
</dbReference>
<reference evidence="9 10" key="1">
    <citation type="submission" date="2018-08" db="EMBL/GenBank/DDBJ databases">
        <title>Genomic Encyclopedia of Type Strains, Phase IV (KMG-IV): sequencing the most valuable type-strain genomes for metagenomic binning, comparative biology and taxonomic classification.</title>
        <authorList>
            <person name="Goeker M."/>
        </authorList>
    </citation>
    <scope>NUCLEOTIDE SEQUENCE [LARGE SCALE GENOMIC DNA]</scope>
    <source>
        <strain evidence="9 10">DSM 23923</strain>
    </source>
</reference>
<feature type="binding site" evidence="7">
    <location>
        <position position="84"/>
    </location>
    <ligand>
        <name>Mg(2+)</name>
        <dbReference type="ChEBI" id="CHEBI:18420"/>
        <label>1</label>
        <note>catalytic</note>
    </ligand>
</feature>
<dbReference type="GO" id="GO:0046854">
    <property type="term" value="P:phosphatidylinositol phosphate biosynthetic process"/>
    <property type="evidence" value="ECO:0007669"/>
    <property type="project" value="InterPro"/>
</dbReference>
<comment type="cofactor">
    <cofactor evidence="2 7 8">
        <name>Mg(2+)</name>
        <dbReference type="ChEBI" id="CHEBI:18420"/>
    </cofactor>
</comment>
<evidence type="ECO:0000256" key="6">
    <source>
        <dbReference type="ARBA" id="ARBA00022842"/>
    </source>
</evidence>
<dbReference type="AlphaFoldDB" id="A0A347ZP38"/>
<comment type="similarity">
    <text evidence="3 8">Belongs to the inositol monophosphatase superfamily.</text>
</comment>
<dbReference type="GO" id="GO:0006020">
    <property type="term" value="P:inositol metabolic process"/>
    <property type="evidence" value="ECO:0007669"/>
    <property type="project" value="TreeGrafter"/>
</dbReference>
<dbReference type="GO" id="GO:0007165">
    <property type="term" value="P:signal transduction"/>
    <property type="evidence" value="ECO:0007669"/>
    <property type="project" value="TreeGrafter"/>
</dbReference>
<evidence type="ECO:0000256" key="5">
    <source>
        <dbReference type="ARBA" id="ARBA00022801"/>
    </source>
</evidence>
<dbReference type="InterPro" id="IPR020583">
    <property type="entry name" value="Inositol_monoP_metal-BS"/>
</dbReference>
<feature type="binding site" evidence="7">
    <location>
        <position position="68"/>
    </location>
    <ligand>
        <name>Mg(2+)</name>
        <dbReference type="ChEBI" id="CHEBI:18420"/>
        <label>1</label>
        <note>catalytic</note>
    </ligand>
</feature>
<name>A0A347ZP38_9CHLR</name>
<evidence type="ECO:0000313" key="9">
    <source>
        <dbReference type="EMBL" id="REG08671.1"/>
    </source>
</evidence>
<dbReference type="EC" id="3.1.3.25" evidence="8"/>
<keyword evidence="6 7" id="KW-0460">Magnesium</keyword>
<dbReference type="PANTHER" id="PTHR20854">
    <property type="entry name" value="INOSITOL MONOPHOSPHATASE"/>
    <property type="match status" value="1"/>
</dbReference>